<feature type="region of interest" description="Disordered" evidence="1">
    <location>
        <begin position="45"/>
        <end position="94"/>
    </location>
</feature>
<keyword evidence="2" id="KW-0472">Membrane</keyword>
<evidence type="ECO:0000313" key="5">
    <source>
        <dbReference type="Proteomes" id="UP000256970"/>
    </source>
</evidence>
<keyword evidence="2" id="KW-1133">Transmembrane helix</keyword>
<evidence type="ECO:0000256" key="2">
    <source>
        <dbReference type="SAM" id="Phobius"/>
    </source>
</evidence>
<keyword evidence="2" id="KW-0812">Transmembrane</keyword>
<sequence>MSLMQKTRASAAFAPSASSRPVCIRPLASSRSSLQVVAFREGDSKRGATGVTKKKAANMQRAARPGTGSSSSAKGGKQRFITAPNAPRTKKEESESVVAFVAVATLFLTGVLFTFPALLGGSPATTKPLQAGINKTFGIEDRSADQSVRGKPYAEGPGPAAAPGTAATR</sequence>
<evidence type="ECO:0000313" key="3">
    <source>
        <dbReference type="EMBL" id="SZX76157.1"/>
    </source>
</evidence>
<keyword evidence="5" id="KW-1185">Reference proteome</keyword>
<accession>A0A383WNF5</accession>
<proteinExistence type="predicted"/>
<dbReference type="AlphaFoldDB" id="A0A383WNF5"/>
<dbReference type="Proteomes" id="UP000256970">
    <property type="component" value="Unassembled WGS sequence"/>
</dbReference>
<reference evidence="4 5" key="1">
    <citation type="submission" date="2016-10" db="EMBL/GenBank/DDBJ databases">
        <authorList>
            <person name="Cai Z."/>
        </authorList>
    </citation>
    <scope>NUCLEOTIDE SEQUENCE [LARGE SCALE GENOMIC DNA]</scope>
</reference>
<feature type="compositionally biased region" description="Low complexity" evidence="1">
    <location>
        <begin position="150"/>
        <end position="169"/>
    </location>
</feature>
<feature type="compositionally biased region" description="Low complexity" evidence="1">
    <location>
        <begin position="66"/>
        <end position="75"/>
    </location>
</feature>
<dbReference type="EMBL" id="FNXT01001312">
    <property type="protein sequence ID" value="SZX78256.1"/>
    <property type="molecule type" value="Genomic_DNA"/>
</dbReference>
<feature type="transmembrane region" description="Helical" evidence="2">
    <location>
        <begin position="97"/>
        <end position="119"/>
    </location>
</feature>
<name>A0A383WNF5_TETOB</name>
<evidence type="ECO:0000256" key="1">
    <source>
        <dbReference type="SAM" id="MobiDB-lite"/>
    </source>
</evidence>
<evidence type="ECO:0000313" key="4">
    <source>
        <dbReference type="EMBL" id="SZX78256.1"/>
    </source>
</evidence>
<protein>
    <submittedName>
        <fullName evidence="4">Uncharacterized protein</fullName>
    </submittedName>
</protein>
<dbReference type="EMBL" id="FNXT01001250">
    <property type="protein sequence ID" value="SZX76157.1"/>
    <property type="molecule type" value="Genomic_DNA"/>
</dbReference>
<feature type="region of interest" description="Disordered" evidence="1">
    <location>
        <begin position="138"/>
        <end position="169"/>
    </location>
</feature>
<organism evidence="4 5">
    <name type="scientific">Tetradesmus obliquus</name>
    <name type="common">Green alga</name>
    <name type="synonym">Acutodesmus obliquus</name>
    <dbReference type="NCBI Taxonomy" id="3088"/>
    <lineage>
        <taxon>Eukaryota</taxon>
        <taxon>Viridiplantae</taxon>
        <taxon>Chlorophyta</taxon>
        <taxon>core chlorophytes</taxon>
        <taxon>Chlorophyceae</taxon>
        <taxon>CS clade</taxon>
        <taxon>Sphaeropleales</taxon>
        <taxon>Scenedesmaceae</taxon>
        <taxon>Tetradesmus</taxon>
    </lineage>
</organism>
<gene>
    <name evidence="3" type="ORF">BQ4739_LOCUS16519</name>
    <name evidence="4" type="ORF">BQ4739_LOCUS18560</name>
</gene>